<name>A0A9W4XLM4_9ASCO</name>
<feature type="compositionally biased region" description="Low complexity" evidence="1">
    <location>
        <begin position="7"/>
        <end position="39"/>
    </location>
</feature>
<dbReference type="AlphaFoldDB" id="A0A9W4XLM4"/>
<sequence length="138" mass="15670">MSEDKINSSNDVNSNDANSNDANANDANANDANANNNSDPKLNQQDLDKIKDVASKILNPNNEHPQINEYIQSTFSYIGNAMYKMQTTNDRDATAKEIANDLTNKFETWVKNREEQQQQQQQKKQEEADNSESNEKKE</sequence>
<organism evidence="2 3">
    <name type="scientific">Candida verbasci</name>
    <dbReference type="NCBI Taxonomy" id="1227364"/>
    <lineage>
        <taxon>Eukaryota</taxon>
        <taxon>Fungi</taxon>
        <taxon>Dikarya</taxon>
        <taxon>Ascomycota</taxon>
        <taxon>Saccharomycotina</taxon>
        <taxon>Pichiomycetes</taxon>
        <taxon>Debaryomycetaceae</taxon>
        <taxon>Candida/Lodderomyces clade</taxon>
        <taxon>Candida</taxon>
    </lineage>
</organism>
<evidence type="ECO:0000256" key="1">
    <source>
        <dbReference type="SAM" id="MobiDB-lite"/>
    </source>
</evidence>
<feature type="region of interest" description="Disordered" evidence="1">
    <location>
        <begin position="1"/>
        <end position="49"/>
    </location>
</feature>
<accession>A0A9W4XLM4</accession>
<protein>
    <submittedName>
        <fullName evidence="2">Uncharacterized protein</fullName>
    </submittedName>
</protein>
<dbReference type="OrthoDB" id="4094421at2759"/>
<evidence type="ECO:0000313" key="3">
    <source>
        <dbReference type="Proteomes" id="UP001152885"/>
    </source>
</evidence>
<dbReference type="EMBL" id="CANTUO010000002">
    <property type="protein sequence ID" value="CAI5758322.1"/>
    <property type="molecule type" value="Genomic_DNA"/>
</dbReference>
<reference evidence="2" key="1">
    <citation type="submission" date="2022-12" db="EMBL/GenBank/DDBJ databases">
        <authorList>
            <person name="Brejova B."/>
        </authorList>
    </citation>
    <scope>NUCLEOTIDE SEQUENCE</scope>
</reference>
<proteinExistence type="predicted"/>
<comment type="caution">
    <text evidence="2">The sequence shown here is derived from an EMBL/GenBank/DDBJ whole genome shotgun (WGS) entry which is preliminary data.</text>
</comment>
<keyword evidence="3" id="KW-1185">Reference proteome</keyword>
<dbReference type="Proteomes" id="UP001152885">
    <property type="component" value="Unassembled WGS sequence"/>
</dbReference>
<feature type="compositionally biased region" description="Basic and acidic residues" evidence="1">
    <location>
        <begin position="123"/>
        <end position="138"/>
    </location>
</feature>
<evidence type="ECO:0000313" key="2">
    <source>
        <dbReference type="EMBL" id="CAI5758322.1"/>
    </source>
</evidence>
<feature type="region of interest" description="Disordered" evidence="1">
    <location>
        <begin position="110"/>
        <end position="138"/>
    </location>
</feature>
<gene>
    <name evidence="2" type="ORF">CANVERA_P2836</name>
</gene>